<reference evidence="1 2" key="1">
    <citation type="submission" date="2015-10" db="EMBL/GenBank/DDBJ databases">
        <title>Draft genome sequence of Streptomyces yokosukanensis DSM 40224, type strain for the species Streptomyces yokosukanensis.</title>
        <authorList>
            <person name="Ruckert C."/>
            <person name="Winkler A."/>
            <person name="Kalinowski J."/>
            <person name="Kampfer P."/>
            <person name="Glaeser S."/>
        </authorList>
    </citation>
    <scope>NUCLEOTIDE SEQUENCE [LARGE SCALE GENOMIC DNA]</scope>
    <source>
        <strain evidence="1 2">DSM 40224</strain>
    </source>
</reference>
<name>A0A101P731_9ACTN</name>
<evidence type="ECO:0000313" key="1">
    <source>
        <dbReference type="EMBL" id="KUN06098.1"/>
    </source>
</evidence>
<keyword evidence="2" id="KW-1185">Reference proteome</keyword>
<dbReference type="AlphaFoldDB" id="A0A101P731"/>
<dbReference type="Proteomes" id="UP000053127">
    <property type="component" value="Unassembled WGS sequence"/>
</dbReference>
<protein>
    <submittedName>
        <fullName evidence="1">Uncharacterized protein</fullName>
    </submittedName>
</protein>
<gene>
    <name evidence="1" type="ORF">AQI95_14405</name>
</gene>
<accession>A0A101P731</accession>
<organism evidence="1 2">
    <name type="scientific">Streptomyces yokosukanensis</name>
    <dbReference type="NCBI Taxonomy" id="67386"/>
    <lineage>
        <taxon>Bacteria</taxon>
        <taxon>Bacillati</taxon>
        <taxon>Actinomycetota</taxon>
        <taxon>Actinomycetes</taxon>
        <taxon>Kitasatosporales</taxon>
        <taxon>Streptomycetaceae</taxon>
        <taxon>Streptomyces</taxon>
    </lineage>
</organism>
<sequence length="245" mass="25851">MPTAVRGLDDAALVLRITAYTGRDDQDSVFLDAFDDEDFSPLNTLPRSMLLSAHVGYTARTSHAVYETVVPFANSAARHLGCGAKPPGVLQGDIAPADPGKGQRTVPVTEAGGTACGWVARARLPRAADRRVEPLMNDTAPAGRCDLVGGAAPSSTYLNFAAWYGGWSNRPVSSGGVRRGLTATARCDGEAASFAVSGSQRIPGVGTAEKRRLLRAFAADQAGRRGCANLRLTGRARPRRPHRNP</sequence>
<proteinExistence type="predicted"/>
<comment type="caution">
    <text evidence="1">The sequence shown here is derived from an EMBL/GenBank/DDBJ whole genome shotgun (WGS) entry which is preliminary data.</text>
</comment>
<evidence type="ECO:0000313" key="2">
    <source>
        <dbReference type="Proteomes" id="UP000053127"/>
    </source>
</evidence>
<dbReference type="EMBL" id="LMWN01000018">
    <property type="protein sequence ID" value="KUN06098.1"/>
    <property type="molecule type" value="Genomic_DNA"/>
</dbReference>